<dbReference type="PATRIC" id="fig|1127696.3.peg.1721"/>
<accession>L1N9W7</accession>
<proteinExistence type="predicted"/>
<evidence type="ECO:0000313" key="1">
    <source>
        <dbReference type="EMBL" id="EKX99986.1"/>
    </source>
</evidence>
<gene>
    <name evidence="1" type="ORF">HMPREF9134_01895</name>
</gene>
<protein>
    <submittedName>
        <fullName evidence="1">Uncharacterized protein</fullName>
    </submittedName>
</protein>
<dbReference type="EMBL" id="AMEQ01000044">
    <property type="protein sequence ID" value="EKX99986.1"/>
    <property type="molecule type" value="Genomic_DNA"/>
</dbReference>
<dbReference type="STRING" id="1127696.HMPREF9134_01895"/>
<sequence>MKLYYTTINKRITNTTGGVIKEASMKRKLTLWDNGDSQKV</sequence>
<organism evidence="1 2">
    <name type="scientific">Porphyromonas catoniae F0037</name>
    <dbReference type="NCBI Taxonomy" id="1127696"/>
    <lineage>
        <taxon>Bacteria</taxon>
        <taxon>Pseudomonadati</taxon>
        <taxon>Bacteroidota</taxon>
        <taxon>Bacteroidia</taxon>
        <taxon>Bacteroidales</taxon>
        <taxon>Porphyromonadaceae</taxon>
        <taxon>Porphyromonas</taxon>
    </lineage>
</organism>
<reference evidence="1 2" key="1">
    <citation type="submission" date="2012-05" db="EMBL/GenBank/DDBJ databases">
        <authorList>
            <person name="Weinstock G."/>
            <person name="Sodergren E."/>
            <person name="Lobos E.A."/>
            <person name="Fulton L."/>
            <person name="Fulton R."/>
            <person name="Courtney L."/>
            <person name="Fronick C."/>
            <person name="O'Laughlin M."/>
            <person name="Godfrey J."/>
            <person name="Wilson R.M."/>
            <person name="Miner T."/>
            <person name="Farmer C."/>
            <person name="Delehaunty K."/>
            <person name="Cordes M."/>
            <person name="Minx P."/>
            <person name="Tomlinson C."/>
            <person name="Chen J."/>
            <person name="Wollam A."/>
            <person name="Pepin K.H."/>
            <person name="Bhonagiri V."/>
            <person name="Zhang X."/>
            <person name="Suruliraj S."/>
            <person name="Warren W."/>
            <person name="Mitreva M."/>
            <person name="Mardis E.R."/>
            <person name="Wilson R.K."/>
        </authorList>
    </citation>
    <scope>NUCLEOTIDE SEQUENCE [LARGE SCALE GENOMIC DNA]</scope>
    <source>
        <strain evidence="1 2">F0037</strain>
    </source>
</reference>
<name>L1N9W7_9PORP</name>
<dbReference type="HOGENOM" id="CLU_3294068_0_0_10"/>
<dbReference type="AlphaFoldDB" id="L1N9W7"/>
<comment type="caution">
    <text evidence="1">The sequence shown here is derived from an EMBL/GenBank/DDBJ whole genome shotgun (WGS) entry which is preliminary data.</text>
</comment>
<dbReference type="Proteomes" id="UP000010408">
    <property type="component" value="Unassembled WGS sequence"/>
</dbReference>
<evidence type="ECO:0000313" key="2">
    <source>
        <dbReference type="Proteomes" id="UP000010408"/>
    </source>
</evidence>